<dbReference type="InterPro" id="IPR041916">
    <property type="entry name" value="Anti_sigma_zinc_sf"/>
</dbReference>
<feature type="region of interest" description="Disordered" evidence="3">
    <location>
        <begin position="220"/>
        <end position="245"/>
    </location>
</feature>
<gene>
    <name evidence="5" type="ORF">OHV25_18525</name>
</gene>
<reference evidence="5" key="1">
    <citation type="submission" date="2022-10" db="EMBL/GenBank/DDBJ databases">
        <title>The complete genomes of actinobacterial strains from the NBC collection.</title>
        <authorList>
            <person name="Joergensen T.S."/>
            <person name="Alvarez Arevalo M."/>
            <person name="Sterndorff E.B."/>
            <person name="Faurdal D."/>
            <person name="Vuksanovic O."/>
            <person name="Mourched A.-S."/>
            <person name="Charusanti P."/>
            <person name="Shaw S."/>
            <person name="Blin K."/>
            <person name="Weber T."/>
        </authorList>
    </citation>
    <scope>NUCLEOTIDE SEQUENCE</scope>
    <source>
        <strain evidence="5">NBC_00060</strain>
    </source>
</reference>
<keyword evidence="4" id="KW-0812">Transmembrane</keyword>
<proteinExistence type="predicted"/>
<evidence type="ECO:0000256" key="1">
    <source>
        <dbReference type="ARBA" id="ARBA00023015"/>
    </source>
</evidence>
<feature type="transmembrane region" description="Helical" evidence="4">
    <location>
        <begin position="160"/>
        <end position="181"/>
    </location>
</feature>
<name>A0AAU2H217_9ACTN</name>
<evidence type="ECO:0000256" key="2">
    <source>
        <dbReference type="ARBA" id="ARBA00023163"/>
    </source>
</evidence>
<feature type="region of interest" description="Disordered" evidence="3">
    <location>
        <begin position="100"/>
        <end position="157"/>
    </location>
</feature>
<dbReference type="EMBL" id="CP108253">
    <property type="protein sequence ID" value="WTU41432.1"/>
    <property type="molecule type" value="Genomic_DNA"/>
</dbReference>
<evidence type="ECO:0000256" key="4">
    <source>
        <dbReference type="SAM" id="Phobius"/>
    </source>
</evidence>
<keyword evidence="4" id="KW-0472">Membrane</keyword>
<evidence type="ECO:0000313" key="5">
    <source>
        <dbReference type="EMBL" id="WTU41432.1"/>
    </source>
</evidence>
<keyword evidence="1" id="KW-0805">Transcription regulation</keyword>
<keyword evidence="4" id="KW-1133">Transmembrane helix</keyword>
<feature type="compositionally biased region" description="Low complexity" evidence="3">
    <location>
        <begin position="128"/>
        <end position="150"/>
    </location>
</feature>
<accession>A0AAU2H217</accession>
<organism evidence="5">
    <name type="scientific">Streptomyces sp. NBC_00060</name>
    <dbReference type="NCBI Taxonomy" id="2975636"/>
    <lineage>
        <taxon>Bacteria</taxon>
        <taxon>Bacillati</taxon>
        <taxon>Actinomycetota</taxon>
        <taxon>Actinomycetes</taxon>
        <taxon>Kitasatosporales</taxon>
        <taxon>Streptomycetaceae</taxon>
        <taxon>Streptomyces</taxon>
    </lineage>
</organism>
<evidence type="ECO:0008006" key="6">
    <source>
        <dbReference type="Google" id="ProtNLM"/>
    </source>
</evidence>
<keyword evidence="2" id="KW-0804">Transcription</keyword>
<protein>
    <recommendedName>
        <fullName evidence="6">Zinc-finger domain-containing protein</fullName>
    </recommendedName>
</protein>
<feature type="region of interest" description="Disordered" evidence="3">
    <location>
        <begin position="1"/>
        <end position="24"/>
    </location>
</feature>
<dbReference type="AlphaFoldDB" id="A0AAU2H217"/>
<sequence length="323" mass="33387">MTSTADMTQHPDVSEISDLHEGLLPPSRTADVRRHLDACDLCADVHASLAEIRELLGTLPGPPRMPADIAGRIDAALAAEALLDATAPNESPVPVEATAVSVTKGTPVSAETADDAAHVSRETSLGSGPADTPAADRPAGRPRAATGPGRPRTPRRRRTAVLGAVFGAAAIGVSVFLVQTLQPSDDNHAQKSDMASPQQHGDVFSDASLAGQVQTLLSSRPALESAGTSPSGKKPDLGITSNSPKLGVDVTVPPCVQAGTGRTSETPLAYETGEYQGTRAYLVVLPHPTDTSQVQAYVVDAACETAAPDAKGKLLLTHAYPRR</sequence>
<evidence type="ECO:0000256" key="3">
    <source>
        <dbReference type="SAM" id="MobiDB-lite"/>
    </source>
</evidence>
<dbReference type="Gene3D" id="1.10.10.1320">
    <property type="entry name" value="Anti-sigma factor, zinc-finger domain"/>
    <property type="match status" value="1"/>
</dbReference>